<dbReference type="GO" id="GO:0003723">
    <property type="term" value="F:RNA binding"/>
    <property type="evidence" value="ECO:0007669"/>
    <property type="project" value="UniProtKB-UniRule"/>
</dbReference>
<feature type="region of interest" description="Disordered" evidence="9">
    <location>
        <begin position="451"/>
        <end position="549"/>
    </location>
</feature>
<dbReference type="GO" id="GO:0048471">
    <property type="term" value="C:perinuclear region of cytoplasm"/>
    <property type="evidence" value="ECO:0007669"/>
    <property type="project" value="UniProtKB-SubCell"/>
</dbReference>
<keyword evidence="5" id="KW-0862">Zinc</keyword>
<dbReference type="GO" id="GO:0036064">
    <property type="term" value="C:ciliary basal body"/>
    <property type="evidence" value="ECO:0007669"/>
    <property type="project" value="TreeGrafter"/>
</dbReference>
<dbReference type="FunFam" id="4.10.60.30:FF:000001">
    <property type="entry name" value="nanos homolog 3"/>
    <property type="match status" value="1"/>
</dbReference>
<protein>
    <submittedName>
        <fullName evidence="11">Nanos-like protein 3</fullName>
    </submittedName>
</protein>
<dbReference type="InterPro" id="IPR052300">
    <property type="entry name" value="Adhesion_Centrosome_assoc"/>
</dbReference>
<name>A0A834FRB0_ORYME</name>
<dbReference type="GO" id="GO:0060293">
    <property type="term" value="C:germ plasm"/>
    <property type="evidence" value="ECO:0007669"/>
    <property type="project" value="UniProtKB-ARBA"/>
</dbReference>
<dbReference type="GO" id="GO:0006417">
    <property type="term" value="P:regulation of translation"/>
    <property type="evidence" value="ECO:0007669"/>
    <property type="project" value="UniProtKB-UniRule"/>
</dbReference>
<evidence type="ECO:0000256" key="4">
    <source>
        <dbReference type="ARBA" id="ARBA00022771"/>
    </source>
</evidence>
<keyword evidence="6 8" id="KW-0810">Translation regulation</keyword>
<dbReference type="Proteomes" id="UP000646548">
    <property type="component" value="Unassembled WGS sequence"/>
</dbReference>
<evidence type="ECO:0000256" key="9">
    <source>
        <dbReference type="SAM" id="MobiDB-lite"/>
    </source>
</evidence>
<evidence type="ECO:0000256" key="2">
    <source>
        <dbReference type="ARBA" id="ARBA00022490"/>
    </source>
</evidence>
<dbReference type="PROSITE" id="PS51522">
    <property type="entry name" value="ZF_NANOS"/>
    <property type="match status" value="1"/>
</dbReference>
<organism evidence="11 12">
    <name type="scientific">Oryzias melastigma</name>
    <name type="common">Marine medaka</name>
    <dbReference type="NCBI Taxonomy" id="30732"/>
    <lineage>
        <taxon>Eukaryota</taxon>
        <taxon>Metazoa</taxon>
        <taxon>Chordata</taxon>
        <taxon>Craniata</taxon>
        <taxon>Vertebrata</taxon>
        <taxon>Euteleostomi</taxon>
        <taxon>Actinopterygii</taxon>
        <taxon>Neopterygii</taxon>
        <taxon>Teleostei</taxon>
        <taxon>Neoteleostei</taxon>
        <taxon>Acanthomorphata</taxon>
        <taxon>Ovalentaria</taxon>
        <taxon>Atherinomorphae</taxon>
        <taxon>Beloniformes</taxon>
        <taxon>Adrianichthyidae</taxon>
        <taxon>Oryziinae</taxon>
        <taxon>Oryzias</taxon>
    </lineage>
</organism>
<evidence type="ECO:0000256" key="8">
    <source>
        <dbReference type="PROSITE-ProRule" id="PRU00855"/>
    </source>
</evidence>
<dbReference type="InterPro" id="IPR038129">
    <property type="entry name" value="Nanos_sf"/>
</dbReference>
<dbReference type="PANTHER" id="PTHR46507">
    <property type="entry name" value="AFADIN- AND ALPHA-ACTININ-BINDING PROTEIN"/>
    <property type="match status" value="1"/>
</dbReference>
<dbReference type="AlphaFoldDB" id="A0A834FRB0"/>
<dbReference type="EMBL" id="WKFB01000015">
    <property type="protein sequence ID" value="KAF6739039.1"/>
    <property type="molecule type" value="Genomic_DNA"/>
</dbReference>
<comment type="similarity">
    <text evidence="8">Belongs to the nanos family.</text>
</comment>
<comment type="subcellular location">
    <subcellularLocation>
        <location evidence="1">Cytoplasm</location>
        <location evidence="1">Perinuclear region</location>
    </subcellularLocation>
</comment>
<feature type="compositionally biased region" description="Basic and acidic residues" evidence="9">
    <location>
        <begin position="460"/>
        <end position="482"/>
    </location>
</feature>
<evidence type="ECO:0000256" key="7">
    <source>
        <dbReference type="ARBA" id="ARBA00022884"/>
    </source>
</evidence>
<evidence type="ECO:0000259" key="10">
    <source>
        <dbReference type="PROSITE" id="PS51522"/>
    </source>
</evidence>
<feature type="compositionally biased region" description="Polar residues" evidence="9">
    <location>
        <begin position="511"/>
        <end position="522"/>
    </location>
</feature>
<gene>
    <name evidence="11" type="ORF">FQA47_001388</name>
</gene>
<comment type="caution">
    <text evidence="11">The sequence shown here is derived from an EMBL/GenBank/DDBJ whole genome shotgun (WGS) entry which is preliminary data.</text>
</comment>
<dbReference type="InterPro" id="IPR024161">
    <property type="entry name" value="Znf_nanos-typ"/>
</dbReference>
<keyword evidence="7 8" id="KW-0694">RNA-binding</keyword>
<reference evidence="11" key="1">
    <citation type="journal article" name="BMC Genomics">
        <title>Long-read sequencing and de novo genome assembly of marine medaka (Oryzias melastigma).</title>
        <authorList>
            <person name="Liang P."/>
            <person name="Saqib H.S.A."/>
            <person name="Ni X."/>
            <person name="Shen Y."/>
        </authorList>
    </citation>
    <scope>NUCLEOTIDE SEQUENCE</scope>
    <source>
        <strain evidence="11">Bigg-433</strain>
    </source>
</reference>
<keyword evidence="2" id="KW-0963">Cytoplasm</keyword>
<evidence type="ECO:0000313" key="11">
    <source>
        <dbReference type="EMBL" id="KAF6739039.1"/>
    </source>
</evidence>
<dbReference type="PANTHER" id="PTHR46507:SF3">
    <property type="entry name" value="AFADIN- AND ALPHA-ACTININ-BINDING PROTEIN-LIKE"/>
    <property type="match status" value="1"/>
</dbReference>
<evidence type="ECO:0000313" key="12">
    <source>
        <dbReference type="Proteomes" id="UP000646548"/>
    </source>
</evidence>
<dbReference type="Gene3D" id="4.10.60.30">
    <property type="entry name" value="Nanos, RNA-binding domain"/>
    <property type="match status" value="1"/>
</dbReference>
<sequence length="618" mass="70603">MAARFGQKKGGADPYLENSCPLGASWWTDREKHREQGDSLWDQLKEMDEHVARLQDALRTERVKSSHLQLQSIQQEAELRRREVTTSRLKDKLFQLTNTPREEAHSMEMLNFPPESQRREVSKAFRSKGEESALRVMLERREAELREAMKLRHSLATLLHALRADMEQVAITGAWRRVQGKLQAAAGTDHDKLLAQMEAEMREAQKLVRLQQQLLEDSLSYPPPPELLGSYFLEEWERLQMRWAELHHQRQTFERERQAFTDAAIRLSHERRDFEQQKADLVKQLYLCDSPQFGKADPSINGRRRSPLSYCSLDPSIISGCYPVTHSPTESGFAAVSGLCERVKVQTPTTPELYSALNLSYSHRVSCCLHALCTRVPDWLPLCRRVSSKHLLVPNYQSDVRGRVRARSFRGARSMSDVKFGVLYAVMEPSSSGFHLWKDYMGLSDTVKEILGRNPPTEPHPSEYARHRSRTYDLNRDMRRDSALQSAPAGADSASGFPRAPLLRIPRTPQLPGNQVAESPNKSRSRDPKDPGRSRLEQPATAPSPDGPMVCSFCRHNGESEKVYRSHWLKNQEGDVLCPYLRQYVCPLCGATGAKAHTKRFCPKVDRAYSSVYVKSRR</sequence>
<evidence type="ECO:0000256" key="1">
    <source>
        <dbReference type="ARBA" id="ARBA00004556"/>
    </source>
</evidence>
<dbReference type="GO" id="GO:0008270">
    <property type="term" value="F:zinc ion binding"/>
    <property type="evidence" value="ECO:0007669"/>
    <property type="project" value="UniProtKB-KW"/>
</dbReference>
<dbReference type="GO" id="GO:0035735">
    <property type="term" value="P:intraciliary transport involved in cilium assembly"/>
    <property type="evidence" value="ECO:0007669"/>
    <property type="project" value="TreeGrafter"/>
</dbReference>
<evidence type="ECO:0000256" key="6">
    <source>
        <dbReference type="ARBA" id="ARBA00022845"/>
    </source>
</evidence>
<dbReference type="GO" id="GO:0034451">
    <property type="term" value="C:centriolar satellite"/>
    <property type="evidence" value="ECO:0007669"/>
    <property type="project" value="TreeGrafter"/>
</dbReference>
<evidence type="ECO:0000256" key="5">
    <source>
        <dbReference type="ARBA" id="ARBA00022833"/>
    </source>
</evidence>
<proteinExistence type="inferred from homology"/>
<evidence type="ECO:0000256" key="3">
    <source>
        <dbReference type="ARBA" id="ARBA00022723"/>
    </source>
</evidence>
<dbReference type="Pfam" id="PF05741">
    <property type="entry name" value="zf-nanos"/>
    <property type="match status" value="1"/>
</dbReference>
<keyword evidence="4 8" id="KW-0863">Zinc-finger</keyword>
<keyword evidence="3" id="KW-0479">Metal-binding</keyword>
<accession>A0A834FRB0</accession>
<feature type="compositionally biased region" description="Basic and acidic residues" evidence="9">
    <location>
        <begin position="524"/>
        <end position="536"/>
    </location>
</feature>
<feature type="domain" description="Nanos-type" evidence="10">
    <location>
        <begin position="550"/>
        <end position="604"/>
    </location>
</feature>